<dbReference type="Proteomes" id="UP000308713">
    <property type="component" value="Unassembled WGS sequence"/>
</dbReference>
<dbReference type="Pfam" id="PF08281">
    <property type="entry name" value="Sigma70_r4_2"/>
    <property type="match status" value="1"/>
</dbReference>
<dbReference type="SUPFAM" id="SSF88659">
    <property type="entry name" value="Sigma3 and sigma4 domains of RNA polymerase sigma factors"/>
    <property type="match status" value="1"/>
</dbReference>
<name>A0A5C4SNX0_9FLAO</name>
<dbReference type="Gene3D" id="1.10.1740.10">
    <property type="match status" value="1"/>
</dbReference>
<gene>
    <name evidence="7" type="ORF">FGF67_04870</name>
</gene>
<feature type="domain" description="RNA polymerase sigma-70 region 2" evidence="5">
    <location>
        <begin position="13"/>
        <end position="80"/>
    </location>
</feature>
<dbReference type="GO" id="GO:0016987">
    <property type="term" value="F:sigma factor activity"/>
    <property type="evidence" value="ECO:0007669"/>
    <property type="project" value="UniProtKB-KW"/>
</dbReference>
<dbReference type="InterPro" id="IPR013325">
    <property type="entry name" value="RNA_pol_sigma_r2"/>
</dbReference>
<feature type="domain" description="RNA polymerase sigma factor 70 region 4 type 2" evidence="6">
    <location>
        <begin position="116"/>
        <end position="166"/>
    </location>
</feature>
<dbReference type="RefSeq" id="WP_139695360.1">
    <property type="nucleotide sequence ID" value="NZ_CP074074.1"/>
</dbReference>
<sequence length="176" mass="20247">MKPDNNKKLKDFFNQEYQALKGYVSSRIKTNINRDPEDILQDVALKLFTSADRYSPINNVAGFVYRAVKNSIIDVLRSNKNYTVAYENKQELKLIALAESFRDEGSGETFSETLKLALRKAITELKPKYREIIIAIDFEGYSYKEIAKITKTPIGTLMSRRHRAMSLLNKKLKTIS</sequence>
<dbReference type="SUPFAM" id="SSF88946">
    <property type="entry name" value="Sigma2 domain of RNA polymerase sigma factors"/>
    <property type="match status" value="1"/>
</dbReference>
<organism evidence="7 8">
    <name type="scientific">Allotamlana fucoidanivorans</name>
    <dbReference type="NCBI Taxonomy" id="2583814"/>
    <lineage>
        <taxon>Bacteria</taxon>
        <taxon>Pseudomonadati</taxon>
        <taxon>Bacteroidota</taxon>
        <taxon>Flavobacteriia</taxon>
        <taxon>Flavobacteriales</taxon>
        <taxon>Flavobacteriaceae</taxon>
        <taxon>Allotamlana</taxon>
    </lineage>
</organism>
<keyword evidence="3" id="KW-0731">Sigma factor</keyword>
<dbReference type="GO" id="GO:0003677">
    <property type="term" value="F:DNA binding"/>
    <property type="evidence" value="ECO:0007669"/>
    <property type="project" value="InterPro"/>
</dbReference>
<dbReference type="CDD" id="cd06171">
    <property type="entry name" value="Sigma70_r4"/>
    <property type="match status" value="1"/>
</dbReference>
<evidence type="ECO:0000256" key="4">
    <source>
        <dbReference type="ARBA" id="ARBA00023163"/>
    </source>
</evidence>
<dbReference type="Gene3D" id="1.10.10.10">
    <property type="entry name" value="Winged helix-like DNA-binding domain superfamily/Winged helix DNA-binding domain"/>
    <property type="match status" value="1"/>
</dbReference>
<evidence type="ECO:0000313" key="7">
    <source>
        <dbReference type="EMBL" id="TNJ45717.1"/>
    </source>
</evidence>
<dbReference type="OrthoDB" id="9803470at2"/>
<protein>
    <submittedName>
        <fullName evidence="7">RNA polymerase sigma factor</fullName>
    </submittedName>
</protein>
<proteinExistence type="inferred from homology"/>
<evidence type="ECO:0000256" key="3">
    <source>
        <dbReference type="ARBA" id="ARBA00023082"/>
    </source>
</evidence>
<keyword evidence="4" id="KW-0804">Transcription</keyword>
<dbReference type="InterPro" id="IPR014284">
    <property type="entry name" value="RNA_pol_sigma-70_dom"/>
</dbReference>
<evidence type="ECO:0000313" key="8">
    <source>
        <dbReference type="Proteomes" id="UP000308713"/>
    </source>
</evidence>
<dbReference type="InterPro" id="IPR036388">
    <property type="entry name" value="WH-like_DNA-bd_sf"/>
</dbReference>
<evidence type="ECO:0000256" key="2">
    <source>
        <dbReference type="ARBA" id="ARBA00023015"/>
    </source>
</evidence>
<dbReference type="InterPro" id="IPR013324">
    <property type="entry name" value="RNA_pol_sigma_r3/r4-like"/>
</dbReference>
<evidence type="ECO:0000256" key="1">
    <source>
        <dbReference type="ARBA" id="ARBA00010641"/>
    </source>
</evidence>
<accession>A0A5C4SNX0</accession>
<keyword evidence="8" id="KW-1185">Reference proteome</keyword>
<dbReference type="NCBIfam" id="TIGR02937">
    <property type="entry name" value="sigma70-ECF"/>
    <property type="match status" value="1"/>
</dbReference>
<reference evidence="7 8" key="1">
    <citation type="submission" date="2019-05" db="EMBL/GenBank/DDBJ databases">
        <title>Tamlana fucoidanivorans sp. nov., isolated from the surface of algae collected from Fujian province in China.</title>
        <authorList>
            <person name="Li J."/>
        </authorList>
    </citation>
    <scope>NUCLEOTIDE SEQUENCE [LARGE SCALE GENOMIC DNA]</scope>
    <source>
        <strain evidence="7 8">CW2-9</strain>
    </source>
</reference>
<dbReference type="GO" id="GO:0006352">
    <property type="term" value="P:DNA-templated transcription initiation"/>
    <property type="evidence" value="ECO:0007669"/>
    <property type="project" value="InterPro"/>
</dbReference>
<dbReference type="InterPro" id="IPR013249">
    <property type="entry name" value="RNA_pol_sigma70_r4_t2"/>
</dbReference>
<dbReference type="InterPro" id="IPR007627">
    <property type="entry name" value="RNA_pol_sigma70_r2"/>
</dbReference>
<dbReference type="PANTHER" id="PTHR43133">
    <property type="entry name" value="RNA POLYMERASE ECF-TYPE SIGMA FACTO"/>
    <property type="match status" value="1"/>
</dbReference>
<dbReference type="Pfam" id="PF04542">
    <property type="entry name" value="Sigma70_r2"/>
    <property type="match status" value="1"/>
</dbReference>
<dbReference type="AlphaFoldDB" id="A0A5C4SNX0"/>
<dbReference type="PANTHER" id="PTHR43133:SF46">
    <property type="entry name" value="RNA POLYMERASE SIGMA-70 FACTOR ECF SUBFAMILY"/>
    <property type="match status" value="1"/>
</dbReference>
<keyword evidence="2" id="KW-0805">Transcription regulation</keyword>
<comment type="similarity">
    <text evidence="1">Belongs to the sigma-70 factor family. ECF subfamily.</text>
</comment>
<comment type="caution">
    <text evidence="7">The sequence shown here is derived from an EMBL/GenBank/DDBJ whole genome shotgun (WGS) entry which is preliminary data.</text>
</comment>
<dbReference type="InterPro" id="IPR039425">
    <property type="entry name" value="RNA_pol_sigma-70-like"/>
</dbReference>
<dbReference type="EMBL" id="VDCS01000004">
    <property type="protein sequence ID" value="TNJ45717.1"/>
    <property type="molecule type" value="Genomic_DNA"/>
</dbReference>
<evidence type="ECO:0000259" key="5">
    <source>
        <dbReference type="Pfam" id="PF04542"/>
    </source>
</evidence>
<evidence type="ECO:0000259" key="6">
    <source>
        <dbReference type="Pfam" id="PF08281"/>
    </source>
</evidence>